<proteinExistence type="predicted"/>
<keyword evidence="1" id="KW-0378">Hydrolase</keyword>
<evidence type="ECO:0000256" key="2">
    <source>
        <dbReference type="PROSITE-ProRule" id="PRU00047"/>
    </source>
</evidence>
<dbReference type="GO" id="GO:0004190">
    <property type="term" value="F:aspartic-type endopeptidase activity"/>
    <property type="evidence" value="ECO:0007669"/>
    <property type="project" value="UniProtKB-KW"/>
</dbReference>
<dbReference type="InterPro" id="IPR036875">
    <property type="entry name" value="Znf_CCHC_sf"/>
</dbReference>
<keyword evidence="2" id="KW-0479">Metal-binding</keyword>
<dbReference type="CDD" id="cd09272">
    <property type="entry name" value="RNase_HI_RT_Ty1"/>
    <property type="match status" value="1"/>
</dbReference>
<dbReference type="Gene3D" id="4.10.60.10">
    <property type="entry name" value="Zinc finger, CCHC-type"/>
    <property type="match status" value="1"/>
</dbReference>
<dbReference type="SUPFAM" id="SSF57756">
    <property type="entry name" value="Retrovirus zinc finger-like domains"/>
    <property type="match status" value="1"/>
</dbReference>
<keyword evidence="1" id="KW-0064">Aspartyl protease</keyword>
<evidence type="ECO:0000256" key="3">
    <source>
        <dbReference type="SAM" id="MobiDB-lite"/>
    </source>
</evidence>
<gene>
    <name evidence="6" type="ORF">OSB04_001231</name>
</gene>
<dbReference type="InterPro" id="IPR013103">
    <property type="entry name" value="RVT_2"/>
</dbReference>
<dbReference type="GO" id="GO:0003676">
    <property type="term" value="F:nucleic acid binding"/>
    <property type="evidence" value="ECO:0007669"/>
    <property type="project" value="InterPro"/>
</dbReference>
<sequence length="1538" mass="174547">MAPFLFIIATEGLNAVLKEAVEKGVFHGCRLPNGGPIVSHLQYVNFHKSSLFGVCVYDMKVSSLATTINCKVGCFPMKYLGLPIGVRINRLEHWGPIIDKFRSKLSGWKASSLSAGGRRLLCKTVLGSLSLYFFSIFKVPKKVCNKLESLRSKFFWGMGDGEKKISWISWSKVISTFNRGGMQIGSVMAQNLALLAKWRRRFRTELDSLWKMVIQSLHGAEGGLNSLNKFGKHTGPWRNIIKVSSDFEPVNIPLDGLFQREIGCASTLAFWWDSWICNSPLKDKFPALYSLEKKKKCCISEKLKGRIVIMSSGIVTPIVNPTAGLVIPTMITTAATTVTTTPLPNTMANHAEKPEKFSGLNFRRWQQKMFFYLTTLNLARFLTEVPAQVADGESDVQSVSVVEAWKHSECLCRNYVLNGLVDALYNVYCKVSTAKELWESLDRKYKTEDAGTKKHVVARFLEFKMLDSKTVMSQVQDLQVVLHDILAEWMILSETFQVAAMIEKLPPGWINFKNYLKHKRKEMSVEELVVRLRIEEDNRKALKGGYNAESSKANVVEEGQSSKAKGKRVDKGKAKAKGLGPKKGTFKKKFKCYNCGQAGHKAADCKQPKKDNPRQANMMDEDLVAMVMDFSTLMIYEVNMVGANAKEWWVYIGATRHVCYDKNSFHTFKEVNDDQKLFTGNAATAEIKGIGEVVLRMTSGKELKLKDVLFVPELRKNLVSGWLLNKVGFKLVFESDKFVLSKNGMYVGKGYAMNGMFKLNVMVVNVMNKNASTSAYMLEFSNMWHGRLGHVNFNSIQHLSKLNCIPNCDFDSKYKCPVCVEAKLTRTSFQSIDRKTEPLDLIHTDVCDLKSIPTRGGNKYFITFIDDSTKYCYVVRRDRGGEYVSPFAKFCSQNGIRHEFTAPYSPQQNGIAERKNRTLKEMVNAMLISSGVDQNLWGEAVLSANYILNKIPRKKKDESPYELWMGRKPSYKYLRVWGCLAKVVVPPPKVQKLGPKTVDCIFIGYAQNSSAHRFLVYDSKNPEIHKNTIMESRNASYFEDVFPCLNKEEKVSSSKDEEQPRRSKRARVQKSFGPDFLTYMVESEPKTYREAVTSLEGPQWKEAIKSEIDSILQNHTWELVDLPPGCKPLGYRWIFKKKMKADGTIDKYKARLVIKGYGQKEGLDYFDTYSPVTRITSIRLVLAIAAIRNLQIHQMDVKTAFLNGELDEEIYMEQPEGFVAKGKENKVCKLVKSLYGLKQAPKQWHQKFDQAMLESGFKISECDKCVYMKDTAHGYVILCLYVDDMLIIGSDDKMIRSTKDMLKSKFDMKDMGLADILEKFNQEDTSIARTPIDTSQHLSKSRGESVAQVEYSRIISSLMYLMSCTRPDLAYAVSRLSRYTSNPSVEHWKSITRLLRSTSGYVFTLRGAAISWKSSKQTVIARSTMESEFIALDKSGEEAEWLRHFVEDIPKWPKPVTTICIHCDSQSAIGRAQSTMYNGKSRHIRRKHNTIRQLLSTRVISIDYVKSKDNIADPLTKGLSRDLVYKSSKGMGLNPLNE</sequence>
<evidence type="ECO:0008006" key="8">
    <source>
        <dbReference type="Google" id="ProtNLM"/>
    </source>
</evidence>
<keyword evidence="2" id="KW-0862">Zinc</keyword>
<feature type="region of interest" description="Disordered" evidence="3">
    <location>
        <begin position="553"/>
        <end position="578"/>
    </location>
</feature>
<evidence type="ECO:0000256" key="1">
    <source>
        <dbReference type="ARBA" id="ARBA00022750"/>
    </source>
</evidence>
<evidence type="ECO:0000259" key="5">
    <source>
        <dbReference type="PROSITE" id="PS50994"/>
    </source>
</evidence>
<evidence type="ECO:0000259" key="4">
    <source>
        <dbReference type="PROSITE" id="PS50158"/>
    </source>
</evidence>
<comment type="caution">
    <text evidence="6">The sequence shown here is derived from an EMBL/GenBank/DDBJ whole genome shotgun (WGS) entry which is preliminary data.</text>
</comment>
<dbReference type="Pfam" id="PF22936">
    <property type="entry name" value="Pol_BBD"/>
    <property type="match status" value="1"/>
</dbReference>
<keyword evidence="2" id="KW-0863">Zinc-finger</keyword>
<feature type="compositionally biased region" description="Polar residues" evidence="3">
    <location>
        <begin position="553"/>
        <end position="563"/>
    </location>
</feature>
<dbReference type="InterPro" id="IPR043502">
    <property type="entry name" value="DNA/RNA_pol_sf"/>
</dbReference>
<dbReference type="PANTHER" id="PTHR47592">
    <property type="entry name" value="PBF68 PROTEIN"/>
    <property type="match status" value="1"/>
</dbReference>
<dbReference type="InterPro" id="IPR001584">
    <property type="entry name" value="Integrase_cat-core"/>
</dbReference>
<name>A0AA38WSJ7_9ASTR</name>
<feature type="domain" description="CCHC-type" evidence="4">
    <location>
        <begin position="591"/>
        <end position="607"/>
    </location>
</feature>
<dbReference type="InterPro" id="IPR036397">
    <property type="entry name" value="RNaseH_sf"/>
</dbReference>
<reference evidence="6" key="1">
    <citation type="submission" date="2023-03" db="EMBL/GenBank/DDBJ databases">
        <title>Chromosome-scale reference genome and RAD-based genetic map of yellow starthistle (Centaurea solstitialis) reveal putative structural variation and QTLs associated with invader traits.</title>
        <authorList>
            <person name="Reatini B."/>
            <person name="Cang F.A."/>
            <person name="Jiang Q."/>
            <person name="Mckibben M.T.W."/>
            <person name="Barker M.S."/>
            <person name="Rieseberg L.H."/>
            <person name="Dlugosch K.M."/>
        </authorList>
    </citation>
    <scope>NUCLEOTIDE SEQUENCE</scope>
    <source>
        <strain evidence="6">CAN-66</strain>
        <tissue evidence="6">Leaf</tissue>
    </source>
</reference>
<dbReference type="InterPro" id="IPR025724">
    <property type="entry name" value="GAG-pre-integrase_dom"/>
</dbReference>
<evidence type="ECO:0000313" key="6">
    <source>
        <dbReference type="EMBL" id="KAJ9565265.1"/>
    </source>
</evidence>
<keyword evidence="1" id="KW-0645">Protease</keyword>
<dbReference type="Pfam" id="PF13976">
    <property type="entry name" value="gag_pre-integrs"/>
    <property type="match status" value="1"/>
</dbReference>
<evidence type="ECO:0000313" key="7">
    <source>
        <dbReference type="Proteomes" id="UP001172457"/>
    </source>
</evidence>
<dbReference type="PROSITE" id="PS50158">
    <property type="entry name" value="ZF_CCHC"/>
    <property type="match status" value="1"/>
</dbReference>
<dbReference type="GO" id="GO:0008270">
    <property type="term" value="F:zinc ion binding"/>
    <property type="evidence" value="ECO:0007669"/>
    <property type="project" value="UniProtKB-KW"/>
</dbReference>
<dbReference type="PANTHER" id="PTHR47592:SF27">
    <property type="entry name" value="OS08G0421700 PROTEIN"/>
    <property type="match status" value="1"/>
</dbReference>
<organism evidence="6 7">
    <name type="scientific">Centaurea solstitialis</name>
    <name type="common">yellow star-thistle</name>
    <dbReference type="NCBI Taxonomy" id="347529"/>
    <lineage>
        <taxon>Eukaryota</taxon>
        <taxon>Viridiplantae</taxon>
        <taxon>Streptophyta</taxon>
        <taxon>Embryophyta</taxon>
        <taxon>Tracheophyta</taxon>
        <taxon>Spermatophyta</taxon>
        <taxon>Magnoliopsida</taxon>
        <taxon>eudicotyledons</taxon>
        <taxon>Gunneridae</taxon>
        <taxon>Pentapetalae</taxon>
        <taxon>asterids</taxon>
        <taxon>campanulids</taxon>
        <taxon>Asterales</taxon>
        <taxon>Asteraceae</taxon>
        <taxon>Carduoideae</taxon>
        <taxon>Cardueae</taxon>
        <taxon>Centaureinae</taxon>
        <taxon>Centaurea</taxon>
    </lineage>
</organism>
<dbReference type="Pfam" id="PF14223">
    <property type="entry name" value="Retrotran_gag_2"/>
    <property type="match status" value="1"/>
</dbReference>
<dbReference type="Gene3D" id="3.30.420.10">
    <property type="entry name" value="Ribonuclease H-like superfamily/Ribonuclease H"/>
    <property type="match status" value="1"/>
</dbReference>
<dbReference type="Pfam" id="PF00098">
    <property type="entry name" value="zf-CCHC"/>
    <property type="match status" value="1"/>
</dbReference>
<dbReference type="GO" id="GO:0015074">
    <property type="term" value="P:DNA integration"/>
    <property type="evidence" value="ECO:0007669"/>
    <property type="project" value="InterPro"/>
</dbReference>
<dbReference type="InterPro" id="IPR054722">
    <property type="entry name" value="PolX-like_BBD"/>
</dbReference>
<dbReference type="PROSITE" id="PS50994">
    <property type="entry name" value="INTEGRASE"/>
    <property type="match status" value="1"/>
</dbReference>
<dbReference type="EMBL" id="JARYMX010000001">
    <property type="protein sequence ID" value="KAJ9565265.1"/>
    <property type="molecule type" value="Genomic_DNA"/>
</dbReference>
<dbReference type="SMART" id="SM00343">
    <property type="entry name" value="ZnF_C2HC"/>
    <property type="match status" value="1"/>
</dbReference>
<dbReference type="InterPro" id="IPR057670">
    <property type="entry name" value="SH3_retrovirus"/>
</dbReference>
<dbReference type="InterPro" id="IPR012337">
    <property type="entry name" value="RNaseH-like_sf"/>
</dbReference>
<dbReference type="Pfam" id="PF25597">
    <property type="entry name" value="SH3_retrovirus"/>
    <property type="match status" value="1"/>
</dbReference>
<dbReference type="SUPFAM" id="SSF56672">
    <property type="entry name" value="DNA/RNA polymerases"/>
    <property type="match status" value="1"/>
</dbReference>
<protein>
    <recommendedName>
        <fullName evidence="8">Retrovirus-related Pol polyprotein from transposon TNT 1-94</fullName>
    </recommendedName>
</protein>
<keyword evidence="7" id="KW-1185">Reference proteome</keyword>
<dbReference type="SUPFAM" id="SSF53098">
    <property type="entry name" value="Ribonuclease H-like"/>
    <property type="match status" value="1"/>
</dbReference>
<dbReference type="Proteomes" id="UP001172457">
    <property type="component" value="Chromosome 1"/>
</dbReference>
<feature type="domain" description="Integrase catalytic" evidence="5">
    <location>
        <begin position="874"/>
        <end position="968"/>
    </location>
</feature>
<accession>A0AA38WSJ7</accession>
<dbReference type="Pfam" id="PF07727">
    <property type="entry name" value="RVT_2"/>
    <property type="match status" value="1"/>
</dbReference>
<dbReference type="InterPro" id="IPR001878">
    <property type="entry name" value="Znf_CCHC"/>
</dbReference>